<keyword evidence="3" id="KW-0808">Transferase</keyword>
<dbReference type="GO" id="GO:0016776">
    <property type="term" value="F:phosphotransferase activity, phosphate group as acceptor"/>
    <property type="evidence" value="ECO:0007669"/>
    <property type="project" value="InterPro"/>
</dbReference>
<dbReference type="EMBL" id="JACCBK010000001">
    <property type="protein sequence ID" value="NYD85608.1"/>
    <property type="molecule type" value="Genomic_DNA"/>
</dbReference>
<keyword evidence="5" id="KW-1185">Reference proteome</keyword>
<dbReference type="Proteomes" id="UP000618382">
    <property type="component" value="Unassembled WGS sequence"/>
</dbReference>
<sequence>MTDAVRQLWGAPVEEALRARPGLRLADLDARATPGFTGSKADGRAAMAATGVRLADLQERLYAHGRTGGTRSVLLVLQGPDTAGKGGVVREVLGMVDPQGVALRAFGVPTPAEREQHFLQRVRAALPPAGRIGVFDRSHHEDVLVPRVEGLVPPDVLERRYDEIVRFEEEVVAAGTTVVKVLLWVSADEQHARLRTRLTQPEKHWKYDPSDVDARLRRGAYEEAYEAVLERTSTDVAPWYVVPADRRWFARLAVTALLHRALDDLGLGWPAPTYDVAAELARLDASR</sequence>
<evidence type="ECO:0000313" key="4">
    <source>
        <dbReference type="Proteomes" id="UP000577956"/>
    </source>
</evidence>
<dbReference type="Pfam" id="PF03976">
    <property type="entry name" value="PPK2"/>
    <property type="match status" value="1"/>
</dbReference>
<comment type="caution">
    <text evidence="3">The sequence shown here is derived from an EMBL/GenBank/DDBJ whole genome shotgun (WGS) entry which is preliminary data.</text>
</comment>
<evidence type="ECO:0000313" key="3">
    <source>
        <dbReference type="EMBL" id="NYD85608.1"/>
    </source>
</evidence>
<dbReference type="NCBIfam" id="TIGR03709">
    <property type="entry name" value="PPK2_rel_1"/>
    <property type="match status" value="1"/>
</dbReference>
<dbReference type="EMBL" id="BONN01000001">
    <property type="protein sequence ID" value="GIG31383.1"/>
    <property type="molecule type" value="Genomic_DNA"/>
</dbReference>
<evidence type="ECO:0000313" key="5">
    <source>
        <dbReference type="Proteomes" id="UP000618382"/>
    </source>
</evidence>
<accession>A0A7Y9JWF3</accession>
<feature type="domain" description="Polyphosphate kinase-2-related" evidence="1">
    <location>
        <begin position="39"/>
        <end position="263"/>
    </location>
</feature>
<dbReference type="RefSeq" id="WP_140457388.1">
    <property type="nucleotide sequence ID" value="NZ_BAABFI010000015.1"/>
</dbReference>
<dbReference type="InterPro" id="IPR022488">
    <property type="entry name" value="PPK2-related"/>
</dbReference>
<dbReference type="GO" id="GO:0006797">
    <property type="term" value="P:polyphosphate metabolic process"/>
    <property type="evidence" value="ECO:0007669"/>
    <property type="project" value="InterPro"/>
</dbReference>
<name>A0A7Y9JWF3_9CELL</name>
<reference evidence="2 5" key="2">
    <citation type="submission" date="2021-01" db="EMBL/GenBank/DDBJ databases">
        <title>Whole genome shotgun sequence of Cellulomonas oligotrophica NBRC 109435.</title>
        <authorList>
            <person name="Komaki H."/>
            <person name="Tamura T."/>
        </authorList>
    </citation>
    <scope>NUCLEOTIDE SEQUENCE [LARGE SCALE GENOMIC DNA]</scope>
    <source>
        <strain evidence="2 5">NBRC 109435</strain>
    </source>
</reference>
<evidence type="ECO:0000313" key="2">
    <source>
        <dbReference type="EMBL" id="GIG31383.1"/>
    </source>
</evidence>
<dbReference type="AlphaFoldDB" id="A0A7Y9JWF3"/>
<dbReference type="PANTHER" id="PTHR34383">
    <property type="entry name" value="POLYPHOSPHATE:AMP PHOSPHOTRANSFERASE-RELATED"/>
    <property type="match status" value="1"/>
</dbReference>
<dbReference type="InterPro" id="IPR027417">
    <property type="entry name" value="P-loop_NTPase"/>
</dbReference>
<dbReference type="SUPFAM" id="SSF52540">
    <property type="entry name" value="P-loop containing nucleoside triphosphate hydrolases"/>
    <property type="match status" value="1"/>
</dbReference>
<protein>
    <submittedName>
        <fullName evidence="3">PPK2 family polyphosphate:nucleotide phosphotransferase</fullName>
    </submittedName>
</protein>
<dbReference type="PANTHER" id="PTHR34383:SF3">
    <property type="entry name" value="POLYPHOSPHATE:AMP PHOSPHOTRANSFERASE"/>
    <property type="match status" value="1"/>
</dbReference>
<evidence type="ECO:0000259" key="1">
    <source>
        <dbReference type="Pfam" id="PF03976"/>
    </source>
</evidence>
<reference evidence="3 4" key="1">
    <citation type="submission" date="2020-07" db="EMBL/GenBank/DDBJ databases">
        <title>Sequencing the genomes of 1000 actinobacteria strains.</title>
        <authorList>
            <person name="Klenk H.-P."/>
        </authorList>
    </citation>
    <scope>NUCLEOTIDE SEQUENCE [LARGE SCALE GENOMIC DNA]</scope>
    <source>
        <strain evidence="3 4">DSM 24482</strain>
    </source>
</reference>
<dbReference type="InterPro" id="IPR022300">
    <property type="entry name" value="PPK2-rel_1"/>
</dbReference>
<gene>
    <name evidence="3" type="ORF">BKA21_001157</name>
    <name evidence="2" type="ORF">Col01nite_05420</name>
</gene>
<proteinExistence type="predicted"/>
<dbReference type="Gene3D" id="3.40.50.300">
    <property type="entry name" value="P-loop containing nucleotide triphosphate hydrolases"/>
    <property type="match status" value="1"/>
</dbReference>
<dbReference type="Proteomes" id="UP000577956">
    <property type="component" value="Unassembled WGS sequence"/>
</dbReference>
<organism evidence="3 4">
    <name type="scientific">Cellulomonas oligotrophica</name>
    <dbReference type="NCBI Taxonomy" id="931536"/>
    <lineage>
        <taxon>Bacteria</taxon>
        <taxon>Bacillati</taxon>
        <taxon>Actinomycetota</taxon>
        <taxon>Actinomycetes</taxon>
        <taxon>Micrococcales</taxon>
        <taxon>Cellulomonadaceae</taxon>
        <taxon>Cellulomonas</taxon>
    </lineage>
</organism>